<keyword evidence="3" id="KW-1185">Reference proteome</keyword>
<evidence type="ECO:0000313" key="2">
    <source>
        <dbReference type="EMBL" id="PZX39591.1"/>
    </source>
</evidence>
<comment type="similarity">
    <text evidence="1">Belongs to the HyuE racemase family.</text>
</comment>
<dbReference type="Pfam" id="PF01177">
    <property type="entry name" value="Asp_Glu_race"/>
    <property type="match status" value="1"/>
</dbReference>
<dbReference type="InterPro" id="IPR015942">
    <property type="entry name" value="Asp/Glu/hydantoin_racemase"/>
</dbReference>
<evidence type="ECO:0000313" key="3">
    <source>
        <dbReference type="Proteomes" id="UP000249364"/>
    </source>
</evidence>
<evidence type="ECO:0000256" key="1">
    <source>
        <dbReference type="ARBA" id="ARBA00038414"/>
    </source>
</evidence>
<dbReference type="RefSeq" id="WP_071469463.1">
    <property type="nucleotide sequence ID" value="NZ_MEHT01000015.1"/>
</dbReference>
<dbReference type="GO" id="GO:0047661">
    <property type="term" value="F:amino-acid racemase activity"/>
    <property type="evidence" value="ECO:0007669"/>
    <property type="project" value="InterPro"/>
</dbReference>
<dbReference type="InterPro" id="IPR053714">
    <property type="entry name" value="Iso_Racemase_Enz_sf"/>
</dbReference>
<dbReference type="InterPro" id="IPR052186">
    <property type="entry name" value="Hydantoin_racemase-like"/>
</dbReference>
<dbReference type="STRING" id="121821.GCA_001870675_00611"/>
<dbReference type="AlphaFoldDB" id="A0A2W7PTY1"/>
<dbReference type="Proteomes" id="UP000249364">
    <property type="component" value="Unassembled WGS sequence"/>
</dbReference>
<dbReference type="PANTHER" id="PTHR28047:SF5">
    <property type="entry name" value="PROTEIN DCG1"/>
    <property type="match status" value="1"/>
</dbReference>
<dbReference type="Gene3D" id="3.40.50.12500">
    <property type="match status" value="1"/>
</dbReference>
<name>A0A2W7PTY1_9RHOB</name>
<comment type="caution">
    <text evidence="2">The sequence shown here is derived from an EMBL/GenBank/DDBJ whole genome shotgun (WGS) entry which is preliminary data.</text>
</comment>
<protein>
    <submittedName>
        <fullName evidence="2">Asp/Glu/hydantoin racemase</fullName>
    </submittedName>
</protein>
<reference evidence="2 3" key="1">
    <citation type="submission" date="2018-06" db="EMBL/GenBank/DDBJ databases">
        <title>Genomic Encyclopedia of Archaeal and Bacterial Type Strains, Phase II (KMG-II): from individual species to whole genera.</title>
        <authorList>
            <person name="Goeker M."/>
        </authorList>
    </citation>
    <scope>NUCLEOTIDE SEQUENCE [LARGE SCALE GENOMIC DNA]</scope>
    <source>
        <strain evidence="2 3">DSM 13087</strain>
    </source>
</reference>
<gene>
    <name evidence="2" type="ORF">LY56_02762</name>
</gene>
<accession>A0A2W7PTY1</accession>
<dbReference type="EMBL" id="QKZQ01000013">
    <property type="protein sequence ID" value="PZX39591.1"/>
    <property type="molecule type" value="Genomic_DNA"/>
</dbReference>
<dbReference type="OrthoDB" id="9791723at2"/>
<dbReference type="PANTHER" id="PTHR28047">
    <property type="entry name" value="PROTEIN DCG1"/>
    <property type="match status" value="1"/>
</dbReference>
<organism evidence="2 3">
    <name type="scientific">Roseinatronobacter thiooxidans</name>
    <dbReference type="NCBI Taxonomy" id="121821"/>
    <lineage>
        <taxon>Bacteria</taxon>
        <taxon>Pseudomonadati</taxon>
        <taxon>Pseudomonadota</taxon>
        <taxon>Alphaproteobacteria</taxon>
        <taxon>Rhodobacterales</taxon>
        <taxon>Paracoccaceae</taxon>
        <taxon>Roseinatronobacter</taxon>
    </lineage>
</organism>
<proteinExistence type="inferred from homology"/>
<sequence length="230" mass="23550">MNLLIINPNSSATVTARIDAAAQAARQPGERITTICATGAPELIVTPEDASAAELAVTQTLANWHQPVDGVILASFGDTGLDAVRAQTRVPVVGIAQSAYAMASVLGPRMSIVSFAPTMAEALRKTALGYGHGDRLAAMHMVEGASWDDPGAIQDQLAPQLLALCQKSAREDGVSSIVLGGGPLAGLAARLQSRVGVSLIDGTTAAIATLRVALGADPHTQAPSHRVLHG</sequence>